<dbReference type="PANTHER" id="PTHR43384:SF10">
    <property type="entry name" value="ATPASE INVOLVED IN CHROMOSOME PARTITIONING, PARA_MIND FAMILY"/>
    <property type="match status" value="1"/>
</dbReference>
<evidence type="ECO:0000259" key="1">
    <source>
        <dbReference type="Pfam" id="PF13614"/>
    </source>
</evidence>
<dbReference type="AlphaFoldDB" id="D3S013"/>
<dbReference type="STRING" id="589924.Ferp_1938"/>
<dbReference type="GO" id="GO:0016887">
    <property type="term" value="F:ATP hydrolysis activity"/>
    <property type="evidence" value="ECO:0007669"/>
    <property type="project" value="TreeGrafter"/>
</dbReference>
<dbReference type="eggNOG" id="arCOG00589">
    <property type="taxonomic scope" value="Archaea"/>
</dbReference>
<dbReference type="HOGENOM" id="CLU_037612_0_3_2"/>
<dbReference type="KEGG" id="fpl:Ferp_1938"/>
<evidence type="ECO:0000313" key="2">
    <source>
        <dbReference type="EMBL" id="ADC66076.1"/>
    </source>
</evidence>
<dbReference type="Gene3D" id="3.40.50.300">
    <property type="entry name" value="P-loop containing nucleotide triphosphate hydrolases"/>
    <property type="match status" value="1"/>
</dbReference>
<dbReference type="Proteomes" id="UP000002613">
    <property type="component" value="Chromosome"/>
</dbReference>
<protein>
    <submittedName>
        <fullName evidence="2">Cobyrinic acid ac-diamide synthase</fullName>
    </submittedName>
</protein>
<dbReference type="PANTHER" id="PTHR43384">
    <property type="entry name" value="SEPTUM SITE-DETERMINING PROTEIN MIND HOMOLOG, CHLOROPLASTIC-RELATED"/>
    <property type="match status" value="1"/>
</dbReference>
<dbReference type="GeneID" id="8779469"/>
<feature type="domain" description="AAA" evidence="1">
    <location>
        <begin position="2"/>
        <end position="149"/>
    </location>
</feature>
<dbReference type="SUPFAM" id="SSF52540">
    <property type="entry name" value="P-loop containing nucleoside triphosphate hydrolases"/>
    <property type="match status" value="1"/>
</dbReference>
<dbReference type="PaxDb" id="589924-Ferp_1938"/>
<dbReference type="InterPro" id="IPR050625">
    <property type="entry name" value="ParA/MinD_ATPase"/>
</dbReference>
<reference evidence="2 3" key="2">
    <citation type="journal article" date="2011" name="Stand. Genomic Sci.">
        <title>Complete genome sequence of Ferroglobus placidus AEDII12DO.</title>
        <authorList>
            <person name="Anderson I."/>
            <person name="Risso C."/>
            <person name="Holmes D."/>
            <person name="Lucas S."/>
            <person name="Copeland A."/>
            <person name="Lapidus A."/>
            <person name="Cheng J.F."/>
            <person name="Bruce D."/>
            <person name="Goodwin L."/>
            <person name="Pitluck S."/>
            <person name="Saunders E."/>
            <person name="Brettin T."/>
            <person name="Detter J.C."/>
            <person name="Han C."/>
            <person name="Tapia R."/>
            <person name="Larimer F."/>
            <person name="Land M."/>
            <person name="Hauser L."/>
            <person name="Woyke T."/>
            <person name="Lovley D."/>
            <person name="Kyrpides N."/>
            <person name="Ivanova N."/>
        </authorList>
    </citation>
    <scope>NUCLEOTIDE SEQUENCE [LARGE SCALE GENOMIC DNA]</scope>
    <source>
        <strain evidence="3">DSM 10642 / AEDII12DO</strain>
    </source>
</reference>
<dbReference type="Pfam" id="PF13614">
    <property type="entry name" value="AAA_31"/>
    <property type="match status" value="1"/>
</dbReference>
<dbReference type="GO" id="GO:0009898">
    <property type="term" value="C:cytoplasmic side of plasma membrane"/>
    <property type="evidence" value="ECO:0007669"/>
    <property type="project" value="TreeGrafter"/>
</dbReference>
<dbReference type="RefSeq" id="WP_012966415.1">
    <property type="nucleotide sequence ID" value="NC_013849.1"/>
</dbReference>
<sequence>MIIAIASGKGGVGKTTVSVNAAVLLSFLGRTILVDGDVALPNVHVHLNFNPSVALPEVLKGEVSLEEAIYEMRFKVGKKETTLHVLLSSGPLEKIELDGFPEIVKKLERDYDFVIVDVAAGLNKYALLPLMASEKIYVVVNPERASIEDGKKVTMVASSIGKEVSGVIVNRYRGERDLVELAQKEISENLAGIVRESKLVKKAWEIGKPFVVAFPSSAVSKDVAKLAKNIAGIKTEIKKYGKLKYFLRLA</sequence>
<dbReference type="GO" id="GO:0005829">
    <property type="term" value="C:cytosol"/>
    <property type="evidence" value="ECO:0007669"/>
    <property type="project" value="TreeGrafter"/>
</dbReference>
<dbReference type="InterPro" id="IPR027417">
    <property type="entry name" value="P-loop_NTPase"/>
</dbReference>
<dbReference type="GO" id="GO:0051782">
    <property type="term" value="P:negative regulation of cell division"/>
    <property type="evidence" value="ECO:0007669"/>
    <property type="project" value="TreeGrafter"/>
</dbReference>
<dbReference type="InterPro" id="IPR025669">
    <property type="entry name" value="AAA_dom"/>
</dbReference>
<gene>
    <name evidence="2" type="ordered locus">Ferp_1938</name>
</gene>
<dbReference type="OrthoDB" id="31168at2157"/>
<proteinExistence type="predicted"/>
<reference evidence="3" key="1">
    <citation type="submission" date="2010-02" db="EMBL/GenBank/DDBJ databases">
        <title>Complete sequence of Ferroglobus placidus DSM 10642.</title>
        <authorList>
            <consortium name="US DOE Joint Genome Institute"/>
            <person name="Lucas S."/>
            <person name="Copeland A."/>
            <person name="Lapidus A."/>
            <person name="Cheng J.-F."/>
            <person name="Bruce D."/>
            <person name="Goodwin L."/>
            <person name="Pitluck S."/>
            <person name="Saunders E."/>
            <person name="Brettin T."/>
            <person name="Detter J.C."/>
            <person name="Han C."/>
            <person name="Tapia R."/>
            <person name="Larimer F."/>
            <person name="Land M."/>
            <person name="Hauser L."/>
            <person name="Kyrpides N."/>
            <person name="Ivanova N."/>
            <person name="Holmes D."/>
            <person name="Lovley D."/>
            <person name="Kyrpides N."/>
            <person name="Anderson I.J."/>
            <person name="Woyke T."/>
        </authorList>
    </citation>
    <scope>NUCLEOTIDE SEQUENCE [LARGE SCALE GENOMIC DNA]</scope>
    <source>
        <strain evidence="3">DSM 10642 / AEDII12DO</strain>
    </source>
</reference>
<dbReference type="EMBL" id="CP001899">
    <property type="protein sequence ID" value="ADC66076.1"/>
    <property type="molecule type" value="Genomic_DNA"/>
</dbReference>
<evidence type="ECO:0000313" key="3">
    <source>
        <dbReference type="Proteomes" id="UP000002613"/>
    </source>
</evidence>
<name>D3S013_FERPA</name>
<keyword evidence="3" id="KW-1185">Reference proteome</keyword>
<accession>D3S013</accession>
<dbReference type="GO" id="GO:0005524">
    <property type="term" value="F:ATP binding"/>
    <property type="evidence" value="ECO:0007669"/>
    <property type="project" value="TreeGrafter"/>
</dbReference>
<organism evidence="2 3">
    <name type="scientific">Ferroglobus placidus (strain DSM 10642 / AEDII12DO)</name>
    <dbReference type="NCBI Taxonomy" id="589924"/>
    <lineage>
        <taxon>Archaea</taxon>
        <taxon>Methanobacteriati</taxon>
        <taxon>Methanobacteriota</taxon>
        <taxon>Archaeoglobi</taxon>
        <taxon>Archaeoglobales</taxon>
        <taxon>Archaeoglobaceae</taxon>
        <taxon>Ferroglobus</taxon>
    </lineage>
</organism>